<keyword evidence="2" id="KW-1185">Reference proteome</keyword>
<sequence length="87" mass="9802">MDAHGWNLAEMCQRYHHGIPTVQSSSPARDPSAAIVQPLPTPSHIEQANNPSYSHYTFPLKEFVLLNIYLRTLHVAATMMAKNETKE</sequence>
<organism evidence="1 2">
    <name type="scientific">Vespula vulgaris</name>
    <name type="common">Yellow jacket</name>
    <name type="synonym">Wasp</name>
    <dbReference type="NCBI Taxonomy" id="7454"/>
    <lineage>
        <taxon>Eukaryota</taxon>
        <taxon>Metazoa</taxon>
        <taxon>Ecdysozoa</taxon>
        <taxon>Arthropoda</taxon>
        <taxon>Hexapoda</taxon>
        <taxon>Insecta</taxon>
        <taxon>Pterygota</taxon>
        <taxon>Neoptera</taxon>
        <taxon>Endopterygota</taxon>
        <taxon>Hymenoptera</taxon>
        <taxon>Apocrita</taxon>
        <taxon>Aculeata</taxon>
        <taxon>Vespoidea</taxon>
        <taxon>Vespidae</taxon>
        <taxon>Vespinae</taxon>
        <taxon>Vespula</taxon>
    </lineage>
</organism>
<name>A0A834IZF1_VESVU</name>
<dbReference type="Proteomes" id="UP000614350">
    <property type="component" value="Unassembled WGS sequence"/>
</dbReference>
<dbReference type="EMBL" id="JACSEA010000025">
    <property type="protein sequence ID" value="KAF7378716.1"/>
    <property type="molecule type" value="Genomic_DNA"/>
</dbReference>
<proteinExistence type="predicted"/>
<protein>
    <submittedName>
        <fullName evidence="1">Uncharacterized protein</fullName>
    </submittedName>
</protein>
<reference evidence="1" key="1">
    <citation type="journal article" date="2020" name="G3 (Bethesda)">
        <title>High-Quality Assemblies for Three Invasive Social Wasps from the &lt;i&gt;Vespula&lt;/i&gt; Genus.</title>
        <authorList>
            <person name="Harrop T.W.R."/>
            <person name="Guhlin J."/>
            <person name="McLaughlin G.M."/>
            <person name="Permina E."/>
            <person name="Stockwell P."/>
            <person name="Gilligan J."/>
            <person name="Le Lec M.F."/>
            <person name="Gruber M.A.M."/>
            <person name="Quinn O."/>
            <person name="Lovegrove M."/>
            <person name="Duncan E.J."/>
            <person name="Remnant E.J."/>
            <person name="Van Eeckhoven J."/>
            <person name="Graham B."/>
            <person name="Knapp R.A."/>
            <person name="Langford K.W."/>
            <person name="Kronenberg Z."/>
            <person name="Press M.O."/>
            <person name="Eacker S.M."/>
            <person name="Wilson-Rankin E.E."/>
            <person name="Purcell J."/>
            <person name="Lester P.J."/>
            <person name="Dearden P.K."/>
        </authorList>
    </citation>
    <scope>NUCLEOTIDE SEQUENCE</scope>
    <source>
        <strain evidence="1">Marl-1</strain>
    </source>
</reference>
<dbReference type="AlphaFoldDB" id="A0A834IZF1"/>
<gene>
    <name evidence="1" type="ORF">HZH66_015503</name>
</gene>
<evidence type="ECO:0000313" key="1">
    <source>
        <dbReference type="EMBL" id="KAF7378716.1"/>
    </source>
</evidence>
<accession>A0A834IZF1</accession>
<evidence type="ECO:0000313" key="2">
    <source>
        <dbReference type="Proteomes" id="UP000614350"/>
    </source>
</evidence>
<comment type="caution">
    <text evidence="1">The sequence shown here is derived from an EMBL/GenBank/DDBJ whole genome shotgun (WGS) entry which is preliminary data.</text>
</comment>